<comment type="caution">
    <text evidence="3">The sequence shown here is derived from an EMBL/GenBank/DDBJ whole genome shotgun (WGS) entry which is preliminary data.</text>
</comment>
<dbReference type="Pfam" id="PF01535">
    <property type="entry name" value="PPR"/>
    <property type="match status" value="4"/>
</dbReference>
<dbReference type="FunFam" id="1.25.40.10:FF:000184">
    <property type="entry name" value="Pentatricopeptide repeat-containing protein, chloroplastic"/>
    <property type="match status" value="1"/>
</dbReference>
<dbReference type="PANTHER" id="PTHR47926">
    <property type="entry name" value="PENTATRICOPEPTIDE REPEAT-CONTAINING PROTEIN"/>
    <property type="match status" value="1"/>
</dbReference>
<evidence type="ECO:0000313" key="4">
    <source>
        <dbReference type="Proteomes" id="UP001418222"/>
    </source>
</evidence>
<evidence type="ECO:0000256" key="1">
    <source>
        <dbReference type="ARBA" id="ARBA00022737"/>
    </source>
</evidence>
<dbReference type="PROSITE" id="PS51375">
    <property type="entry name" value="PPR"/>
    <property type="match status" value="6"/>
</dbReference>
<dbReference type="GO" id="GO:0003723">
    <property type="term" value="F:RNA binding"/>
    <property type="evidence" value="ECO:0007669"/>
    <property type="project" value="InterPro"/>
</dbReference>
<dbReference type="InterPro" id="IPR011990">
    <property type="entry name" value="TPR-like_helical_dom_sf"/>
</dbReference>
<dbReference type="Pfam" id="PF20431">
    <property type="entry name" value="E_motif"/>
    <property type="match status" value="1"/>
</dbReference>
<dbReference type="FunFam" id="1.25.40.10:FF:000348">
    <property type="entry name" value="Pentatricopeptide repeat-containing protein chloroplastic"/>
    <property type="match status" value="1"/>
</dbReference>
<organism evidence="3 4">
    <name type="scientific">Platanthera zijinensis</name>
    <dbReference type="NCBI Taxonomy" id="2320716"/>
    <lineage>
        <taxon>Eukaryota</taxon>
        <taxon>Viridiplantae</taxon>
        <taxon>Streptophyta</taxon>
        <taxon>Embryophyta</taxon>
        <taxon>Tracheophyta</taxon>
        <taxon>Spermatophyta</taxon>
        <taxon>Magnoliopsida</taxon>
        <taxon>Liliopsida</taxon>
        <taxon>Asparagales</taxon>
        <taxon>Orchidaceae</taxon>
        <taxon>Orchidoideae</taxon>
        <taxon>Orchideae</taxon>
        <taxon>Orchidinae</taxon>
        <taxon>Platanthera</taxon>
    </lineage>
</organism>
<gene>
    <name evidence="3" type="primary">PCMP-E55</name>
    <name evidence="3" type="ORF">KSP39_PZI012352</name>
</gene>
<dbReference type="InterPro" id="IPR002885">
    <property type="entry name" value="PPR_rpt"/>
</dbReference>
<dbReference type="InterPro" id="IPR046960">
    <property type="entry name" value="PPR_At4g14850-like_plant"/>
</dbReference>
<evidence type="ECO:0000313" key="3">
    <source>
        <dbReference type="EMBL" id="KAK8937431.1"/>
    </source>
</evidence>
<dbReference type="Pfam" id="PF13041">
    <property type="entry name" value="PPR_2"/>
    <property type="match status" value="4"/>
</dbReference>
<dbReference type="PANTHER" id="PTHR47926:SF489">
    <property type="entry name" value="PENTATRICOPEPTIDE REPEAT-CONTAINING PROTEIN"/>
    <property type="match status" value="1"/>
</dbReference>
<dbReference type="EMBL" id="JBBWWQ010000010">
    <property type="protein sequence ID" value="KAK8937431.1"/>
    <property type="molecule type" value="Genomic_DNA"/>
</dbReference>
<protein>
    <submittedName>
        <fullName evidence="3">Pentatricopeptide repeat-containing protein</fullName>
    </submittedName>
</protein>
<dbReference type="Gene3D" id="1.25.40.10">
    <property type="entry name" value="Tetratricopeptide repeat domain"/>
    <property type="match status" value="5"/>
</dbReference>
<feature type="repeat" description="PPR" evidence="2">
    <location>
        <begin position="335"/>
        <end position="369"/>
    </location>
</feature>
<dbReference type="FunFam" id="1.25.40.10:FF:000427">
    <property type="entry name" value="Pentatricopeptide repeat-containing protein chloroplastic"/>
    <property type="match status" value="1"/>
</dbReference>
<feature type="repeat" description="PPR" evidence="2">
    <location>
        <begin position="102"/>
        <end position="136"/>
    </location>
</feature>
<keyword evidence="4" id="KW-1185">Reference proteome</keyword>
<evidence type="ECO:0000256" key="2">
    <source>
        <dbReference type="PROSITE-ProRule" id="PRU00708"/>
    </source>
</evidence>
<sequence>MLQKKLSFYPSFPTPFSKTTSDDSASTAGWHKPPRLNKKACIFLLQRCRSIKSLKQIQCLVLLSGLGQSRDVTDDLLVFLTEPISGDSRYASKVFDSLRSPSLFAFNLMVKALSKKGSHGESISLYNRMRNDGVSPDMFTYPFVLKAFGCLRLDYEGRKTHGLIAKSGLEFDSFVRNSLIDMYAEMSSSVATSRQLFDEMPYKDVVTWNVLITSCVKRREFENAISVYREMEEAGVKADEATLVTLLSACTAMKNLELGKKIHCYMKKEYNFSLPLGNAILDMYAKFGDLDGARHFFESMPSRNVISWTAMVSGYVSAGKVNEARKVFDHSPTKDVVLWTSMINGYVQYNHFEEALSMFREMQMEKIKPDKFTVVTLLTLCANLGALEQGKWIHGYIDENRIRADNVVSTALIDMYAKCGCIDKSLEIFREVRQKDRVAWTSTICGLALNGRTGEALELFSEMKALGVEPDDITFIGVLSACRHGGLVDEGRRYFHEMKEVYMIEPKIEHYGCLVDLLGRAGLLDEAEKMMEKIPDKRNADVLPLWGAFLGACRIHGNLEMGKRLAMEVFKVKLVNCGLQTLIANIYAAGDRWEDVSEVRKKMKSLGIKKTPGCSSIEVDGFIREFIVDDTEHPETADIYSVLSDLSRIIELEDL</sequence>
<proteinExistence type="predicted"/>
<accession>A0AAP0BI61</accession>
<feature type="repeat" description="PPR" evidence="2">
    <location>
        <begin position="436"/>
        <end position="470"/>
    </location>
</feature>
<name>A0AAP0BI61_9ASPA</name>
<dbReference type="AlphaFoldDB" id="A0AAP0BI61"/>
<dbReference type="GO" id="GO:0009451">
    <property type="term" value="P:RNA modification"/>
    <property type="evidence" value="ECO:0007669"/>
    <property type="project" value="InterPro"/>
</dbReference>
<dbReference type="Proteomes" id="UP001418222">
    <property type="component" value="Unassembled WGS sequence"/>
</dbReference>
<reference evidence="3 4" key="1">
    <citation type="journal article" date="2022" name="Nat. Plants">
        <title>Genomes of leafy and leafless Platanthera orchids illuminate the evolution of mycoheterotrophy.</title>
        <authorList>
            <person name="Li M.H."/>
            <person name="Liu K.W."/>
            <person name="Li Z."/>
            <person name="Lu H.C."/>
            <person name="Ye Q.L."/>
            <person name="Zhang D."/>
            <person name="Wang J.Y."/>
            <person name="Li Y.F."/>
            <person name="Zhong Z.M."/>
            <person name="Liu X."/>
            <person name="Yu X."/>
            <person name="Liu D.K."/>
            <person name="Tu X.D."/>
            <person name="Liu B."/>
            <person name="Hao Y."/>
            <person name="Liao X.Y."/>
            <person name="Jiang Y.T."/>
            <person name="Sun W.H."/>
            <person name="Chen J."/>
            <person name="Chen Y.Q."/>
            <person name="Ai Y."/>
            <person name="Zhai J.W."/>
            <person name="Wu S.S."/>
            <person name="Zhou Z."/>
            <person name="Hsiao Y.Y."/>
            <person name="Wu W.L."/>
            <person name="Chen Y.Y."/>
            <person name="Lin Y.F."/>
            <person name="Hsu J.L."/>
            <person name="Li C.Y."/>
            <person name="Wang Z.W."/>
            <person name="Zhao X."/>
            <person name="Zhong W.Y."/>
            <person name="Ma X.K."/>
            <person name="Ma L."/>
            <person name="Huang J."/>
            <person name="Chen G.Z."/>
            <person name="Huang M.Z."/>
            <person name="Huang L."/>
            <person name="Peng D.H."/>
            <person name="Luo Y.B."/>
            <person name="Zou S.Q."/>
            <person name="Chen S.P."/>
            <person name="Lan S."/>
            <person name="Tsai W.C."/>
            <person name="Van de Peer Y."/>
            <person name="Liu Z.J."/>
        </authorList>
    </citation>
    <scope>NUCLEOTIDE SEQUENCE [LARGE SCALE GENOMIC DNA]</scope>
    <source>
        <strain evidence="3">Lor287</strain>
    </source>
</reference>
<keyword evidence="1" id="KW-0677">Repeat</keyword>
<feature type="repeat" description="PPR" evidence="2">
    <location>
        <begin position="304"/>
        <end position="334"/>
    </location>
</feature>
<feature type="repeat" description="PPR" evidence="2">
    <location>
        <begin position="405"/>
        <end position="435"/>
    </location>
</feature>
<dbReference type="InterPro" id="IPR046848">
    <property type="entry name" value="E_motif"/>
</dbReference>
<feature type="repeat" description="PPR" evidence="2">
    <location>
        <begin position="204"/>
        <end position="238"/>
    </location>
</feature>
<dbReference type="NCBIfam" id="TIGR00756">
    <property type="entry name" value="PPR"/>
    <property type="match status" value="5"/>
</dbReference>